<feature type="signal peptide" evidence="1">
    <location>
        <begin position="1"/>
        <end position="18"/>
    </location>
</feature>
<comment type="caution">
    <text evidence="2">The sequence shown here is derived from an EMBL/GenBank/DDBJ whole genome shotgun (WGS) entry which is preliminary data.</text>
</comment>
<evidence type="ECO:0000313" key="3">
    <source>
        <dbReference type="Proteomes" id="UP000283077"/>
    </source>
</evidence>
<dbReference type="PIRSF" id="PIRSF032038">
    <property type="entry name" value="UCP023238"/>
    <property type="match status" value="1"/>
</dbReference>
<keyword evidence="1" id="KW-0732">Signal</keyword>
<protein>
    <submittedName>
        <fullName evidence="2">Uncharacterized protein</fullName>
    </submittedName>
</protein>
<reference evidence="2 3" key="1">
    <citation type="submission" date="2019-01" db="EMBL/GenBank/DDBJ databases">
        <authorList>
            <person name="Chen W.-M."/>
        </authorList>
    </citation>
    <scope>NUCLEOTIDE SEQUENCE [LARGE SCALE GENOMIC DNA]</scope>
    <source>
        <strain evidence="2 3">KYPC3</strain>
    </source>
</reference>
<sequence>MHLKTCAVLILMMPAAFASSVDLKTQLQSCQQISDEEQRLSCFDQIVSQLDNPVQQQAVATTTVNPVVTTTATKTPVIQPPQATPKQEIAAEFGLKKPRPDAEIEEISSVVKTVAQDLRKKLLITLENGQQWRQLDQEYLNIQAGDRCVVKRGAIGSFLLGIEGTKKKIRVRRVE</sequence>
<proteinExistence type="predicted"/>
<keyword evidence="3" id="KW-1185">Reference proteome</keyword>
<feature type="chain" id="PRO_5019528457" evidence="1">
    <location>
        <begin position="19"/>
        <end position="175"/>
    </location>
</feature>
<dbReference type="EMBL" id="SACS01000007">
    <property type="protein sequence ID" value="RVU39929.1"/>
    <property type="molecule type" value="Genomic_DNA"/>
</dbReference>
<dbReference type="OrthoDB" id="4750212at2"/>
<dbReference type="AlphaFoldDB" id="A0A437QZI7"/>
<organism evidence="2 3">
    <name type="scientific">Rheinheimera riviphila</name>
    <dbReference type="NCBI Taxonomy" id="1834037"/>
    <lineage>
        <taxon>Bacteria</taxon>
        <taxon>Pseudomonadati</taxon>
        <taxon>Pseudomonadota</taxon>
        <taxon>Gammaproteobacteria</taxon>
        <taxon>Chromatiales</taxon>
        <taxon>Chromatiaceae</taxon>
        <taxon>Rheinheimera</taxon>
    </lineage>
</organism>
<gene>
    <name evidence="2" type="ORF">EOE67_08440</name>
</gene>
<dbReference type="Proteomes" id="UP000283077">
    <property type="component" value="Unassembled WGS sequence"/>
</dbReference>
<name>A0A437QZI7_9GAMM</name>
<evidence type="ECO:0000256" key="1">
    <source>
        <dbReference type="SAM" id="SignalP"/>
    </source>
</evidence>
<accession>A0A437QZI7</accession>
<evidence type="ECO:0000313" key="2">
    <source>
        <dbReference type="EMBL" id="RVU39929.1"/>
    </source>
</evidence>
<dbReference type="InterPro" id="IPR016987">
    <property type="entry name" value="UCP023238"/>
</dbReference>
<dbReference type="RefSeq" id="WP_127698660.1">
    <property type="nucleotide sequence ID" value="NZ_SACS01000007.1"/>
</dbReference>